<dbReference type="Gene3D" id="1.10.1660.10">
    <property type="match status" value="1"/>
</dbReference>
<proteinExistence type="predicted"/>
<dbReference type="Proteomes" id="UP000184174">
    <property type="component" value="Unassembled WGS sequence"/>
</dbReference>
<protein>
    <recommendedName>
        <fullName evidence="3">Helix-turn-helix domain-containing protein</fullName>
    </recommendedName>
</protein>
<sequence>MQETGKKQQQLYTMLDVAKITGCSKSTVYRVVKANHLRAKRTKGQTRLYDETLIKLVKSKIEEDSNSREPIQRNALETLQKQLDSKDKAIDQLQEQLKMAQVNLNQAQRALSQSLEIQNKQAEKIKLLEEPKNDEKPPKKHWWEFWK</sequence>
<evidence type="ECO:0000256" key="2">
    <source>
        <dbReference type="SAM" id="MobiDB-lite"/>
    </source>
</evidence>
<gene>
    <name evidence="4" type="ORF">BJI45_00550</name>
</gene>
<reference evidence="4 5" key="1">
    <citation type="submission" date="2016-10" db="EMBL/GenBank/DDBJ databases">
        <title>Genome sequence of Lactobacillus reuteri 121, a source of glucan and fructan exopolysaccharides.</title>
        <authorList>
            <person name="Gangoiti J."/>
            <person name="Lammerts Van Bueren A."/>
            <person name="Dijkhuizen L."/>
        </authorList>
    </citation>
    <scope>NUCLEOTIDE SEQUENCE [LARGE SCALE GENOMIC DNA]</scope>
    <source>
        <strain evidence="4 5">121</strain>
    </source>
</reference>
<organism evidence="4 5">
    <name type="scientific">Limosilactobacillus reuteri</name>
    <name type="common">Lactobacillus reuteri</name>
    <dbReference type="NCBI Taxonomy" id="1598"/>
    <lineage>
        <taxon>Bacteria</taxon>
        <taxon>Bacillati</taxon>
        <taxon>Bacillota</taxon>
        <taxon>Bacilli</taxon>
        <taxon>Lactobacillales</taxon>
        <taxon>Lactobacillaceae</taxon>
        <taxon>Limosilactobacillus</taxon>
    </lineage>
</organism>
<dbReference type="GO" id="GO:0003677">
    <property type="term" value="F:DNA binding"/>
    <property type="evidence" value="ECO:0007669"/>
    <property type="project" value="InterPro"/>
</dbReference>
<dbReference type="InterPro" id="IPR041657">
    <property type="entry name" value="HTH_17"/>
</dbReference>
<dbReference type="NCBIfam" id="TIGR01764">
    <property type="entry name" value="excise"/>
    <property type="match status" value="1"/>
</dbReference>
<keyword evidence="1" id="KW-0175">Coiled coil</keyword>
<feature type="domain" description="Helix-turn-helix" evidence="3">
    <location>
        <begin position="11"/>
        <end position="52"/>
    </location>
</feature>
<evidence type="ECO:0000259" key="3">
    <source>
        <dbReference type="Pfam" id="PF12728"/>
    </source>
</evidence>
<name>A0AB36I3B9_LIMRT</name>
<evidence type="ECO:0000313" key="4">
    <source>
        <dbReference type="EMBL" id="OJI11651.1"/>
    </source>
</evidence>
<comment type="caution">
    <text evidence="4">The sequence shown here is derived from an EMBL/GenBank/DDBJ whole genome shotgun (WGS) entry which is preliminary data.</text>
</comment>
<dbReference type="InterPro" id="IPR010093">
    <property type="entry name" value="SinI_DNA-bd"/>
</dbReference>
<dbReference type="Pfam" id="PF12728">
    <property type="entry name" value="HTH_17"/>
    <property type="match status" value="1"/>
</dbReference>
<feature type="coiled-coil region" evidence="1">
    <location>
        <begin position="76"/>
        <end position="110"/>
    </location>
</feature>
<evidence type="ECO:0000256" key="1">
    <source>
        <dbReference type="SAM" id="Coils"/>
    </source>
</evidence>
<dbReference type="SUPFAM" id="SSF46955">
    <property type="entry name" value="Putative DNA-binding domain"/>
    <property type="match status" value="1"/>
</dbReference>
<feature type="region of interest" description="Disordered" evidence="2">
    <location>
        <begin position="128"/>
        <end position="147"/>
    </location>
</feature>
<dbReference type="AlphaFoldDB" id="A0AB36I3B9"/>
<dbReference type="InterPro" id="IPR009061">
    <property type="entry name" value="DNA-bd_dom_put_sf"/>
</dbReference>
<evidence type="ECO:0000313" key="5">
    <source>
        <dbReference type="Proteomes" id="UP000184174"/>
    </source>
</evidence>
<accession>A0AB36I3B9</accession>
<dbReference type="EMBL" id="MKQH01000007">
    <property type="protein sequence ID" value="OJI11651.1"/>
    <property type="molecule type" value="Genomic_DNA"/>
</dbReference>